<dbReference type="InterPro" id="IPR042176">
    <property type="entry name" value="Pantoate_ligase_C"/>
</dbReference>
<dbReference type="HAMAP" id="MF_00158">
    <property type="entry name" value="PanC"/>
    <property type="match status" value="1"/>
</dbReference>
<dbReference type="NCBIfam" id="TIGR00018">
    <property type="entry name" value="panC"/>
    <property type="match status" value="1"/>
</dbReference>
<keyword evidence="3 8" id="KW-0436">Ligase</keyword>
<dbReference type="Proteomes" id="UP000198877">
    <property type="component" value="Unassembled WGS sequence"/>
</dbReference>
<dbReference type="GO" id="GO:0005524">
    <property type="term" value="F:ATP binding"/>
    <property type="evidence" value="ECO:0007669"/>
    <property type="project" value="UniProtKB-KW"/>
</dbReference>
<evidence type="ECO:0000256" key="2">
    <source>
        <dbReference type="ARBA" id="ARBA00009256"/>
    </source>
</evidence>
<comment type="catalytic activity">
    <reaction evidence="7 8">
        <text>(R)-pantoate + beta-alanine + ATP = (R)-pantothenate + AMP + diphosphate + H(+)</text>
        <dbReference type="Rhea" id="RHEA:10912"/>
        <dbReference type="ChEBI" id="CHEBI:15378"/>
        <dbReference type="ChEBI" id="CHEBI:15980"/>
        <dbReference type="ChEBI" id="CHEBI:29032"/>
        <dbReference type="ChEBI" id="CHEBI:30616"/>
        <dbReference type="ChEBI" id="CHEBI:33019"/>
        <dbReference type="ChEBI" id="CHEBI:57966"/>
        <dbReference type="ChEBI" id="CHEBI:456215"/>
        <dbReference type="EC" id="6.3.2.1"/>
    </reaction>
</comment>
<dbReference type="InterPro" id="IPR014729">
    <property type="entry name" value="Rossmann-like_a/b/a_fold"/>
</dbReference>
<evidence type="ECO:0000313" key="9">
    <source>
        <dbReference type="EMBL" id="SFR53229.1"/>
    </source>
</evidence>
<feature type="binding site" evidence="8">
    <location>
        <begin position="185"/>
        <end position="188"/>
    </location>
    <ligand>
        <name>ATP</name>
        <dbReference type="ChEBI" id="CHEBI:30616"/>
    </ligand>
</feature>
<evidence type="ECO:0000313" key="10">
    <source>
        <dbReference type="Proteomes" id="UP000198877"/>
    </source>
</evidence>
<dbReference type="InterPro" id="IPR003721">
    <property type="entry name" value="Pantoate_ligase"/>
</dbReference>
<gene>
    <name evidence="8" type="primary">panC</name>
    <name evidence="9" type="ORF">SAMN04488591_1791</name>
</gene>
<evidence type="ECO:0000256" key="3">
    <source>
        <dbReference type="ARBA" id="ARBA00022598"/>
    </source>
</evidence>
<feature type="binding site" evidence="8">
    <location>
        <position position="154"/>
    </location>
    <ligand>
        <name>(R)-pantoate</name>
        <dbReference type="ChEBI" id="CHEBI:15980"/>
    </ligand>
</feature>
<dbReference type="CDD" id="cd00560">
    <property type="entry name" value="PanC"/>
    <property type="match status" value="1"/>
</dbReference>
<comment type="subunit">
    <text evidence="8">Homodimer.</text>
</comment>
<proteinExistence type="inferred from homology"/>
<evidence type="ECO:0000256" key="7">
    <source>
        <dbReference type="ARBA" id="ARBA00048258"/>
    </source>
</evidence>
<evidence type="ECO:0000256" key="4">
    <source>
        <dbReference type="ARBA" id="ARBA00022655"/>
    </source>
</evidence>
<evidence type="ECO:0000256" key="5">
    <source>
        <dbReference type="ARBA" id="ARBA00022741"/>
    </source>
</evidence>
<feature type="binding site" evidence="8">
    <location>
        <begin position="30"/>
        <end position="37"/>
    </location>
    <ligand>
        <name>ATP</name>
        <dbReference type="ChEBI" id="CHEBI:30616"/>
    </ligand>
</feature>
<keyword evidence="5 8" id="KW-0547">Nucleotide-binding</keyword>
<evidence type="ECO:0000256" key="1">
    <source>
        <dbReference type="ARBA" id="ARBA00004990"/>
    </source>
</evidence>
<dbReference type="PANTHER" id="PTHR21299">
    <property type="entry name" value="CYTIDYLATE KINASE/PANTOATE-BETA-ALANINE LIGASE"/>
    <property type="match status" value="1"/>
</dbReference>
<name>A0A1I6HFL8_9MICO</name>
<keyword evidence="8" id="KW-0963">Cytoplasm</keyword>
<comment type="similarity">
    <text evidence="2 8">Belongs to the pantothenate synthetase family.</text>
</comment>
<dbReference type="RefSeq" id="WP_091737899.1">
    <property type="nucleotide sequence ID" value="NZ_FOYR01000002.1"/>
</dbReference>
<dbReference type="EMBL" id="FOYR01000002">
    <property type="protein sequence ID" value="SFR53229.1"/>
    <property type="molecule type" value="Genomic_DNA"/>
</dbReference>
<sequence>MRIIRTIAEVREAVREARIQGNSVGLVPTMGAFHAGHRALMHEARRSTDLVVVSLFVNPTQFGPNEDLSRYPRDEARDAALAEGAGVDILFAPAPAEIYPDGFATTIHIAGITDVLDGASRGAHHFDGVATVVAKLFGIVAPDIAFFGQKDAQQVLVVRRLVRDLDIDVRIQAVPTVREPDGLAMSSRNVYLDPAARQQATALNRALEAAAVAVEQGERDAAVVVDVARRVLDDAGILPEYLELRTADDLSPVTTLTGDTLLAVAAHVGAARLIDNHLLRVSA</sequence>
<feature type="active site" description="Proton donor" evidence="8">
    <location>
        <position position="37"/>
    </location>
</feature>
<dbReference type="GO" id="GO:0005829">
    <property type="term" value="C:cytosol"/>
    <property type="evidence" value="ECO:0007669"/>
    <property type="project" value="TreeGrafter"/>
</dbReference>
<accession>A0A1I6HFL8</accession>
<keyword evidence="4 8" id="KW-0566">Pantothenate biosynthesis</keyword>
<feature type="binding site" evidence="8">
    <location>
        <position position="61"/>
    </location>
    <ligand>
        <name>beta-alanine</name>
        <dbReference type="ChEBI" id="CHEBI:57966"/>
    </ligand>
</feature>
<evidence type="ECO:0000256" key="6">
    <source>
        <dbReference type="ARBA" id="ARBA00022840"/>
    </source>
</evidence>
<dbReference type="PANTHER" id="PTHR21299:SF1">
    <property type="entry name" value="PANTOATE--BETA-ALANINE LIGASE"/>
    <property type="match status" value="1"/>
</dbReference>
<feature type="binding site" evidence="8">
    <location>
        <position position="177"/>
    </location>
    <ligand>
        <name>ATP</name>
        <dbReference type="ChEBI" id="CHEBI:30616"/>
    </ligand>
</feature>
<feature type="binding site" evidence="8">
    <location>
        <begin position="148"/>
        <end position="151"/>
    </location>
    <ligand>
        <name>ATP</name>
        <dbReference type="ChEBI" id="CHEBI:30616"/>
    </ligand>
</feature>
<reference evidence="10" key="1">
    <citation type="submission" date="2016-10" db="EMBL/GenBank/DDBJ databases">
        <authorList>
            <person name="Varghese N."/>
            <person name="Submissions S."/>
        </authorList>
    </citation>
    <scope>NUCLEOTIDE SEQUENCE [LARGE SCALE GENOMIC DNA]</scope>
    <source>
        <strain evidence="10">CL127</strain>
    </source>
</reference>
<comment type="pathway">
    <text evidence="1 8">Cofactor biosynthesis; (R)-pantothenate biosynthesis; (R)-pantothenate from (R)-pantoate and beta-alanine: step 1/1.</text>
</comment>
<protein>
    <recommendedName>
        <fullName evidence="8">Pantothenate synthetase</fullName>
        <shortName evidence="8">PS</shortName>
        <ecNumber evidence="8">6.3.2.1</ecNumber>
    </recommendedName>
    <alternativeName>
        <fullName evidence="8">Pantoate--beta-alanine ligase</fullName>
    </alternativeName>
    <alternativeName>
        <fullName evidence="8">Pantoate-activating enzyme</fullName>
    </alternativeName>
</protein>
<dbReference type="FunFam" id="3.40.50.620:FF:000013">
    <property type="entry name" value="Pantothenate synthetase"/>
    <property type="match status" value="1"/>
</dbReference>
<dbReference type="GO" id="GO:0004592">
    <property type="term" value="F:pantoate-beta-alanine ligase activity"/>
    <property type="evidence" value="ECO:0007669"/>
    <property type="project" value="UniProtKB-UniRule"/>
</dbReference>
<dbReference type="Pfam" id="PF02569">
    <property type="entry name" value="Pantoate_ligase"/>
    <property type="match status" value="1"/>
</dbReference>
<dbReference type="AlphaFoldDB" id="A0A1I6HFL8"/>
<organism evidence="9 10">
    <name type="scientific">Microbacterium azadirachtae</name>
    <dbReference type="NCBI Taxonomy" id="582680"/>
    <lineage>
        <taxon>Bacteria</taxon>
        <taxon>Bacillati</taxon>
        <taxon>Actinomycetota</taxon>
        <taxon>Actinomycetes</taxon>
        <taxon>Micrococcales</taxon>
        <taxon>Microbacteriaceae</taxon>
        <taxon>Microbacterium</taxon>
    </lineage>
</organism>
<dbReference type="Gene3D" id="3.30.1300.10">
    <property type="entry name" value="Pantoate-beta-alanine ligase, C-terminal domain"/>
    <property type="match status" value="1"/>
</dbReference>
<comment type="function">
    <text evidence="8">Catalyzes the condensation of pantoate with beta-alanine in an ATP-dependent reaction via a pantoyl-adenylate intermediate.</text>
</comment>
<comment type="subcellular location">
    <subcellularLocation>
        <location evidence="8">Cytoplasm</location>
    </subcellularLocation>
</comment>
<dbReference type="GO" id="GO:0015940">
    <property type="term" value="P:pantothenate biosynthetic process"/>
    <property type="evidence" value="ECO:0007669"/>
    <property type="project" value="UniProtKB-UniRule"/>
</dbReference>
<dbReference type="Gene3D" id="3.40.50.620">
    <property type="entry name" value="HUPs"/>
    <property type="match status" value="1"/>
</dbReference>
<evidence type="ECO:0000256" key="8">
    <source>
        <dbReference type="HAMAP-Rule" id="MF_00158"/>
    </source>
</evidence>
<dbReference type="EC" id="6.3.2.1" evidence="8"/>
<feature type="binding site" evidence="8">
    <location>
        <position position="61"/>
    </location>
    <ligand>
        <name>(R)-pantoate</name>
        <dbReference type="ChEBI" id="CHEBI:15980"/>
    </ligand>
</feature>
<comment type="miscellaneous">
    <text evidence="8">The reaction proceeds by a bi uni uni bi ping pong mechanism.</text>
</comment>
<keyword evidence="6 8" id="KW-0067">ATP-binding</keyword>
<dbReference type="SUPFAM" id="SSF52374">
    <property type="entry name" value="Nucleotidylyl transferase"/>
    <property type="match status" value="1"/>
</dbReference>
<dbReference type="UniPathway" id="UPA00028">
    <property type="reaction ID" value="UER00005"/>
</dbReference>